<dbReference type="AlphaFoldDB" id="A0A1B3Z7X9"/>
<evidence type="ECO:0000313" key="1">
    <source>
        <dbReference type="EMBL" id="AOH83499.1"/>
    </source>
</evidence>
<accession>A0A1B3Z7X9</accession>
<gene>
    <name evidence="1" type="ORF">AWL63_05465</name>
</gene>
<dbReference type="EMBL" id="CP014168">
    <property type="protein sequence ID" value="AOH83499.1"/>
    <property type="molecule type" value="Genomic_DNA"/>
</dbReference>
<dbReference type="KEGG" id="span:AWL63_05465"/>
<evidence type="ECO:0000313" key="2">
    <source>
        <dbReference type="Proteomes" id="UP000094256"/>
    </source>
</evidence>
<dbReference type="OrthoDB" id="7916376at2"/>
<sequence>MEPLFYVMAILGCGDGSAQCAQARTETVQYRSIEQCQAAMPAALARNSDIDYPVVSAACQAKGERLAQNSSTRAHG</sequence>
<protein>
    <submittedName>
        <fullName evidence="1">Uncharacterized protein</fullName>
    </submittedName>
</protein>
<reference evidence="1 2" key="1">
    <citation type="submission" date="2016-01" db="EMBL/GenBank/DDBJ databases">
        <title>Complete genome and mega plasmid sequence of Sphingomonas panacis DCY99 elicits systemic resistance in rice to Xanthomonas oryzae.</title>
        <authorList>
            <person name="Kim Y.J."/>
            <person name="Yang D.C."/>
            <person name="Sing P."/>
        </authorList>
    </citation>
    <scope>NUCLEOTIDE SEQUENCE [LARGE SCALE GENOMIC DNA]</scope>
    <source>
        <strain evidence="1 2">DCY99</strain>
    </source>
</reference>
<dbReference type="STRING" id="1560345.AWL63_05465"/>
<proteinExistence type="predicted"/>
<name>A0A1B3Z7X9_9SPHN</name>
<dbReference type="RefSeq" id="WP_069204073.1">
    <property type="nucleotide sequence ID" value="NZ_CP014168.1"/>
</dbReference>
<dbReference type="Proteomes" id="UP000094256">
    <property type="component" value="Chromosome"/>
</dbReference>
<organism evidence="1 2">
    <name type="scientific">Sphingomonas panacis</name>
    <dbReference type="NCBI Taxonomy" id="1560345"/>
    <lineage>
        <taxon>Bacteria</taxon>
        <taxon>Pseudomonadati</taxon>
        <taxon>Pseudomonadota</taxon>
        <taxon>Alphaproteobacteria</taxon>
        <taxon>Sphingomonadales</taxon>
        <taxon>Sphingomonadaceae</taxon>
        <taxon>Sphingomonas</taxon>
    </lineage>
</organism>
<keyword evidence="2" id="KW-1185">Reference proteome</keyword>